<evidence type="ECO:0000313" key="4">
    <source>
        <dbReference type="Proteomes" id="UP000006762"/>
    </source>
</evidence>
<evidence type="ECO:0000259" key="1">
    <source>
        <dbReference type="PROSITE" id="PS50404"/>
    </source>
</evidence>
<dbReference type="InterPro" id="IPR036282">
    <property type="entry name" value="Glutathione-S-Trfase_C_sf"/>
</dbReference>
<dbReference type="Pfam" id="PF13417">
    <property type="entry name" value="GST_N_3"/>
    <property type="match status" value="1"/>
</dbReference>
<dbReference type="eggNOG" id="COG0625">
    <property type="taxonomic scope" value="Bacteria"/>
</dbReference>
<name>K2J0A7_9RHOB</name>
<dbReference type="CDD" id="cd00570">
    <property type="entry name" value="GST_N_family"/>
    <property type="match status" value="1"/>
</dbReference>
<dbReference type="SUPFAM" id="SSF47616">
    <property type="entry name" value="GST C-terminal domain-like"/>
    <property type="match status" value="1"/>
</dbReference>
<dbReference type="OrthoDB" id="5791869at2"/>
<keyword evidence="4" id="KW-1185">Reference proteome</keyword>
<dbReference type="Pfam" id="PF13410">
    <property type="entry name" value="GST_C_2"/>
    <property type="match status" value="1"/>
</dbReference>
<comment type="caution">
    <text evidence="3">The sequence shown here is derived from an EMBL/GenBank/DDBJ whole genome shotgun (WGS) entry which is preliminary data.</text>
</comment>
<proteinExistence type="predicted"/>
<dbReference type="CDD" id="cd00299">
    <property type="entry name" value="GST_C_family"/>
    <property type="match status" value="1"/>
</dbReference>
<dbReference type="InterPro" id="IPR010987">
    <property type="entry name" value="Glutathione-S-Trfase_C-like"/>
</dbReference>
<dbReference type="STRING" id="1208323.B30_17757"/>
<feature type="domain" description="GST C-terminal" evidence="2">
    <location>
        <begin position="96"/>
        <end position="244"/>
    </location>
</feature>
<dbReference type="SUPFAM" id="SSF52833">
    <property type="entry name" value="Thioredoxin-like"/>
    <property type="match status" value="1"/>
</dbReference>
<evidence type="ECO:0000313" key="3">
    <source>
        <dbReference type="EMBL" id="EKE68538.1"/>
    </source>
</evidence>
<dbReference type="Proteomes" id="UP000006762">
    <property type="component" value="Unassembled WGS sequence"/>
</dbReference>
<feature type="domain" description="GST N-terminal" evidence="1">
    <location>
        <begin position="2"/>
        <end position="81"/>
    </location>
</feature>
<dbReference type="RefSeq" id="WP_009573566.1">
    <property type="nucleotide sequence ID" value="NZ_AMRK01000013.1"/>
</dbReference>
<keyword evidence="3" id="KW-0808">Transferase</keyword>
<dbReference type="InterPro" id="IPR004045">
    <property type="entry name" value="Glutathione_S-Trfase_N"/>
</dbReference>
<dbReference type="AlphaFoldDB" id="K2J0A7"/>
<gene>
    <name evidence="3" type="ORF">B30_17757</name>
</gene>
<dbReference type="PATRIC" id="fig|1208323.3.peg.3676"/>
<accession>K2J0A7</accession>
<reference evidence="3 4" key="1">
    <citation type="submission" date="2012-09" db="EMBL/GenBank/DDBJ databases">
        <title>Celeribacter baekdonensis B30 Genome Sequencing.</title>
        <authorList>
            <person name="Wang W."/>
        </authorList>
    </citation>
    <scope>NUCLEOTIDE SEQUENCE [LARGE SCALE GENOMIC DNA]</scope>
    <source>
        <strain evidence="3 4">B30</strain>
    </source>
</reference>
<dbReference type="GO" id="GO:0016740">
    <property type="term" value="F:transferase activity"/>
    <property type="evidence" value="ECO:0007669"/>
    <property type="project" value="UniProtKB-KW"/>
</dbReference>
<evidence type="ECO:0000259" key="2">
    <source>
        <dbReference type="PROSITE" id="PS50405"/>
    </source>
</evidence>
<dbReference type="InterPro" id="IPR036249">
    <property type="entry name" value="Thioredoxin-like_sf"/>
</dbReference>
<organism evidence="3 4">
    <name type="scientific">Celeribacter baekdonensis B30</name>
    <dbReference type="NCBI Taxonomy" id="1208323"/>
    <lineage>
        <taxon>Bacteria</taxon>
        <taxon>Pseudomonadati</taxon>
        <taxon>Pseudomonadota</taxon>
        <taxon>Alphaproteobacteria</taxon>
        <taxon>Rhodobacterales</taxon>
        <taxon>Roseobacteraceae</taxon>
        <taxon>Celeribacter</taxon>
    </lineage>
</organism>
<dbReference type="PROSITE" id="PS50404">
    <property type="entry name" value="GST_NTER"/>
    <property type="match status" value="1"/>
</dbReference>
<dbReference type="EMBL" id="AMRK01000013">
    <property type="protein sequence ID" value="EKE68538.1"/>
    <property type="molecule type" value="Genomic_DNA"/>
</dbReference>
<sequence length="310" mass="33478">MTDLILHHYEASPYSEKIRTLMGFKGLSWSSVIVPPIAPKADLLTLTGGYRRAPVLQIGADIYCDSALIAAELDQRFPARALAPNTAGTATPLLDNWADRILFWQVVRYSMGLRADAVPPALIHDREAFWDHKIDLDGLKADVGYHRGQITTGLGWLENLLGGADFFAGDTPALTDLALYHVVWFFAKADTTASGSGLSLFPALSAWMARIAEFGHGTRTELAPAEAIIIAVSTTPAPLPATGLAHPAIGASVQVLVDEFGTEVIDGTLVHIDDTRIILHRDTPQVGTVAVHFPRHGYPLRTTSIQGENT</sequence>
<dbReference type="Gene3D" id="3.40.30.110">
    <property type="match status" value="2"/>
</dbReference>
<protein>
    <submittedName>
        <fullName evidence="3">Glutathione S-transferase</fullName>
    </submittedName>
</protein>
<dbReference type="PROSITE" id="PS50405">
    <property type="entry name" value="GST_CTER"/>
    <property type="match status" value="1"/>
</dbReference>